<sequence length="175" mass="19241">MATTTTDLFSRWGQIGTRPGASMTIAPNTGRQARFQEQMDVINRRSGQRGTDIRGGAQRRSEAISAKLGRIGMGNTTVGNTLQAGVTRDMEAELRREADTQQGARLGVLGQRTGFIEAEDARREEAERRTQTARIQAEAQIKATKISTAPAMARERVRAKIHRMGGAIRQSRLFS</sequence>
<name>A0A0F9E0U9_9ZZZZ</name>
<gene>
    <name evidence="1" type="ORF">LCGC14_2482970</name>
</gene>
<comment type="caution">
    <text evidence="1">The sequence shown here is derived from an EMBL/GenBank/DDBJ whole genome shotgun (WGS) entry which is preliminary data.</text>
</comment>
<protein>
    <submittedName>
        <fullName evidence="1">Uncharacterized protein</fullName>
    </submittedName>
</protein>
<dbReference type="EMBL" id="LAZR01039156">
    <property type="protein sequence ID" value="KKL17698.1"/>
    <property type="molecule type" value="Genomic_DNA"/>
</dbReference>
<evidence type="ECO:0000313" key="1">
    <source>
        <dbReference type="EMBL" id="KKL17698.1"/>
    </source>
</evidence>
<accession>A0A0F9E0U9</accession>
<dbReference type="AlphaFoldDB" id="A0A0F9E0U9"/>
<proteinExistence type="predicted"/>
<organism evidence="1">
    <name type="scientific">marine sediment metagenome</name>
    <dbReference type="NCBI Taxonomy" id="412755"/>
    <lineage>
        <taxon>unclassified sequences</taxon>
        <taxon>metagenomes</taxon>
        <taxon>ecological metagenomes</taxon>
    </lineage>
</organism>
<reference evidence="1" key="1">
    <citation type="journal article" date="2015" name="Nature">
        <title>Complex archaea that bridge the gap between prokaryotes and eukaryotes.</title>
        <authorList>
            <person name="Spang A."/>
            <person name="Saw J.H."/>
            <person name="Jorgensen S.L."/>
            <person name="Zaremba-Niedzwiedzka K."/>
            <person name="Martijn J."/>
            <person name="Lind A.E."/>
            <person name="van Eijk R."/>
            <person name="Schleper C."/>
            <person name="Guy L."/>
            <person name="Ettema T.J."/>
        </authorList>
    </citation>
    <scope>NUCLEOTIDE SEQUENCE</scope>
</reference>